<dbReference type="PROSITE" id="PS50856">
    <property type="entry name" value="AMOP"/>
    <property type="match status" value="1"/>
</dbReference>
<dbReference type="Gene3D" id="2.60.40.10">
    <property type="entry name" value="Immunoglobulins"/>
    <property type="match status" value="1"/>
</dbReference>
<dbReference type="PROSITE" id="PS51233">
    <property type="entry name" value="VWFD"/>
    <property type="match status" value="1"/>
</dbReference>
<dbReference type="InterPro" id="IPR014756">
    <property type="entry name" value="Ig_E-set"/>
</dbReference>
<dbReference type="InterPro" id="IPR002909">
    <property type="entry name" value="IPT_dom"/>
</dbReference>
<feature type="domain" description="AMOP" evidence="10">
    <location>
        <begin position="570"/>
        <end position="722"/>
    </location>
</feature>
<feature type="domain" description="VWFD" evidence="13">
    <location>
        <begin position="735"/>
        <end position="945"/>
    </location>
</feature>
<keyword evidence="9" id="KW-0732">Signal</keyword>
<evidence type="ECO:0000256" key="4">
    <source>
        <dbReference type="ARBA" id="ARBA00023136"/>
    </source>
</evidence>
<evidence type="ECO:0000256" key="2">
    <source>
        <dbReference type="ARBA" id="ARBA00022692"/>
    </source>
</evidence>
<dbReference type="OMA" id="FYYWRRM"/>
<dbReference type="CDD" id="cd00033">
    <property type="entry name" value="CCP"/>
    <property type="match status" value="1"/>
</dbReference>
<dbReference type="InterPro" id="IPR035976">
    <property type="entry name" value="Sushi/SCR/CCP_sf"/>
</dbReference>
<keyword evidence="15" id="KW-1185">Reference proteome</keyword>
<evidence type="ECO:0000259" key="11">
    <source>
        <dbReference type="PROSITE" id="PS50923"/>
    </source>
</evidence>
<dbReference type="Pfam" id="PF23263">
    <property type="entry name" value="C8-3_MUC4"/>
    <property type="match status" value="1"/>
</dbReference>
<evidence type="ECO:0000256" key="1">
    <source>
        <dbReference type="ARBA" id="ARBA00004370"/>
    </source>
</evidence>
<evidence type="ECO:0000256" key="6">
    <source>
        <dbReference type="PROSITE-ProRule" id="PRU00302"/>
    </source>
</evidence>
<feature type="domain" description="Sushi" evidence="11">
    <location>
        <begin position="1036"/>
        <end position="1093"/>
    </location>
</feature>
<keyword evidence="6" id="KW-0768">Sushi</keyword>
<keyword evidence="4 8" id="KW-0472">Membrane</keyword>
<dbReference type="PANTHER" id="PTHR13802">
    <property type="entry name" value="MUCIN 4-RELATED"/>
    <property type="match status" value="1"/>
</dbReference>
<dbReference type="PANTHER" id="PTHR13802:SF52">
    <property type="entry name" value="MUCIN-4"/>
    <property type="match status" value="1"/>
</dbReference>
<gene>
    <name evidence="14" type="ORF">Fcan01_12677</name>
</gene>
<reference evidence="14 15" key="1">
    <citation type="submission" date="2015-12" db="EMBL/GenBank/DDBJ databases">
        <title>The genome of Folsomia candida.</title>
        <authorList>
            <person name="Faddeeva A."/>
            <person name="Derks M.F."/>
            <person name="Anvar Y."/>
            <person name="Smit S."/>
            <person name="Van Straalen N."/>
            <person name="Roelofs D."/>
        </authorList>
    </citation>
    <scope>NUCLEOTIDE SEQUENCE [LARGE SCALE GENOMIC DNA]</scope>
    <source>
        <strain evidence="14 15">VU population</strain>
        <tissue evidence="14">Whole body</tissue>
    </source>
</reference>
<comment type="caution">
    <text evidence="14">The sequence shown here is derived from an EMBL/GenBank/DDBJ whole genome shotgun (WGS) entry which is preliminary data.</text>
</comment>
<dbReference type="Pfam" id="PF03782">
    <property type="entry name" value="AMOP"/>
    <property type="match status" value="1"/>
</dbReference>
<dbReference type="SUPFAM" id="SSF81296">
    <property type="entry name" value="E set domains"/>
    <property type="match status" value="1"/>
</dbReference>
<feature type="region of interest" description="Disordered" evidence="7">
    <location>
        <begin position="1170"/>
        <end position="1330"/>
    </location>
</feature>
<proteinExistence type="predicted"/>
<dbReference type="EMBL" id="LNIX01000006">
    <property type="protein sequence ID" value="OXA52946.1"/>
    <property type="molecule type" value="Genomic_DNA"/>
</dbReference>
<sequence length="1330" mass="150607">MGVSTVHLCLVALATFLATGIQAQGYNTDVEYINKQDPMINPRVDPFVDTSSRQIAQPYILTPDRLRQIRSDLLYPFYDLGSHENIGDYQKNLRDNSPQISKHLNFLLPFFGMGFNYTWVSMHGYLAFSDGPTLSPTYPLEFPIVEYPKQADPSFIGPFYSKCKIGELAGDELDNRKSGVYFRVERDLMSRTDQLGVELRERSKWDVREGIVGAEWFEPRHVMIVTWKNVSFAGGTIHARKTTNTFQTVIITDETRTYTMFNYKHIGWTTHTEAGGSSEDGTGGTPAFIGFNAGNGTRAFEYKPYSQSPKFQNILASGNVNRFPGRHIFRVDEKIMPGQCIPELYDMTAHRQQLTFAPESGNMLGGTIVNVTGPCFDKTKKITCRFNTMKVPGAVIDENRATCIMPPLYATGYIDLFVEVDGSNDLHWKGKFLVETPFTAPELVSFPDSDHLLENPQKMLIRWDYKNLTLDINAPVSITLWGYRENTINPELIYIDTLAESIANNGEYVINPQDFHRKKTAFAINLEIGLVTVNFSNPSAAMGILYAPVLWSRPIPLAWYLRPQWQDKYGREWSAKMCENWIVRDRLLKNFAADLPICPCNLELAIADKGRFLPDQNCDKDGKVSNCHLHQNAKHCVRSAMPTRSGAGQQCCYDIHGYLMMTFDQKWGGRPGRSHDYGHIPWNEASKVPSLSHYLHDIAPFFPCCMWKPDQSWWCMTFRFERRVSQNCVGYQRPGIATIFGDPHIYTFDGLAYTFNGKGEYVLVKSRTDRQRLDVQARFEQLTNDEYGNEVRGTILTAIAAKDNQSATVEIRLRPRDAQWRYKLDIIVDQHRVFFDRYPQKIQYFPGVIVYTPTSIQNQSHVIAMFESGAGVEVIENKGHLTARVYLPMTFLNQTRGLFGNWSGLIEDDFVLPDGSLGPTGNTNNLETMHNYFGQYWAIDEKETEEKGYSLFYHENGKTSSNYNDKLFRPNFYLDPRAIIPLNVTLKPEVVEDFCGTSYQCKFDYSMTLNKEYGHWTKYYQSQFVEMKDKDLKPVISCGALMTPIHGRKSTFYYTPGTTVDFDCDPDFVLVGERRRTCQANGEWSVPTKGSQDGRTETEWANWNPAKTTRCIESGEHASVSSAKTAGIVLGILVPIILIAVFILLYCRRLAEAEDDPELYYTDKALQSKQPKYSPSLQEKGLVIPLTTMDPPVDESPPKESMNILRSVPIERLEILDGSPRSSRSSSSSRQRDSDGRRPSNGKKPVSAAPTQPPPSKWVNEEQQQQAPPNNKQPSNYDGVYYTGEPIPGRENIDFSSDDGDEDGGGGSDDSHPSSRATNTSAFVSPKVSV</sequence>
<keyword evidence="2 8" id="KW-0812">Transmembrane</keyword>
<evidence type="ECO:0000259" key="13">
    <source>
        <dbReference type="PROSITE" id="PS51233"/>
    </source>
</evidence>
<feature type="domain" description="NIDO" evidence="12">
    <location>
        <begin position="158"/>
        <end position="334"/>
    </location>
</feature>
<comment type="caution">
    <text evidence="6">Lacks conserved residue(s) required for the propagation of feature annotation.</text>
</comment>
<keyword evidence="5" id="KW-1015">Disulfide bond</keyword>
<dbReference type="Pfam" id="PF00094">
    <property type="entry name" value="VWD"/>
    <property type="match status" value="1"/>
</dbReference>
<dbReference type="InterPro" id="IPR001846">
    <property type="entry name" value="VWF_type-D"/>
</dbReference>
<dbReference type="OrthoDB" id="6051552at2759"/>
<dbReference type="GO" id="GO:0007160">
    <property type="term" value="P:cell-matrix adhesion"/>
    <property type="evidence" value="ECO:0007669"/>
    <property type="project" value="InterPro"/>
</dbReference>
<dbReference type="Pfam" id="PF06119">
    <property type="entry name" value="NIDO"/>
    <property type="match status" value="1"/>
</dbReference>
<dbReference type="SMART" id="SM00032">
    <property type="entry name" value="CCP"/>
    <property type="match status" value="1"/>
</dbReference>
<evidence type="ECO:0000313" key="15">
    <source>
        <dbReference type="Proteomes" id="UP000198287"/>
    </source>
</evidence>
<dbReference type="GO" id="GO:0016020">
    <property type="term" value="C:membrane"/>
    <property type="evidence" value="ECO:0007669"/>
    <property type="project" value="UniProtKB-SubCell"/>
</dbReference>
<feature type="compositionally biased region" description="Low complexity" evidence="7">
    <location>
        <begin position="1218"/>
        <end position="1229"/>
    </location>
</feature>
<evidence type="ECO:0000259" key="10">
    <source>
        <dbReference type="PROSITE" id="PS50856"/>
    </source>
</evidence>
<dbReference type="PROSITE" id="PS50923">
    <property type="entry name" value="SUSHI"/>
    <property type="match status" value="1"/>
</dbReference>
<dbReference type="Pfam" id="PF00084">
    <property type="entry name" value="Sushi"/>
    <property type="match status" value="1"/>
</dbReference>
<dbReference type="Pfam" id="PF01833">
    <property type="entry name" value="TIG"/>
    <property type="match status" value="1"/>
</dbReference>
<dbReference type="SUPFAM" id="SSF57535">
    <property type="entry name" value="Complement control module/SCR domain"/>
    <property type="match status" value="1"/>
</dbReference>
<dbReference type="Proteomes" id="UP000198287">
    <property type="component" value="Unassembled WGS sequence"/>
</dbReference>
<evidence type="ECO:0000256" key="8">
    <source>
        <dbReference type="SAM" id="Phobius"/>
    </source>
</evidence>
<feature type="chain" id="PRO_5012895129" evidence="9">
    <location>
        <begin position="24"/>
        <end position="1330"/>
    </location>
</feature>
<dbReference type="SMART" id="SM00539">
    <property type="entry name" value="NIDO"/>
    <property type="match status" value="1"/>
</dbReference>
<dbReference type="InterPro" id="IPR051495">
    <property type="entry name" value="Epithelial_Barrier/Signaling"/>
</dbReference>
<accession>A0A226E8E8</accession>
<evidence type="ECO:0000256" key="7">
    <source>
        <dbReference type="SAM" id="MobiDB-lite"/>
    </source>
</evidence>
<dbReference type="PROSITE" id="PS51220">
    <property type="entry name" value="NIDO"/>
    <property type="match status" value="1"/>
</dbReference>
<comment type="subcellular location">
    <subcellularLocation>
        <location evidence="1">Membrane</location>
    </subcellularLocation>
</comment>
<organism evidence="14 15">
    <name type="scientific">Folsomia candida</name>
    <name type="common">Springtail</name>
    <dbReference type="NCBI Taxonomy" id="158441"/>
    <lineage>
        <taxon>Eukaryota</taxon>
        <taxon>Metazoa</taxon>
        <taxon>Ecdysozoa</taxon>
        <taxon>Arthropoda</taxon>
        <taxon>Hexapoda</taxon>
        <taxon>Collembola</taxon>
        <taxon>Entomobryomorpha</taxon>
        <taxon>Isotomoidea</taxon>
        <taxon>Isotomidae</taxon>
        <taxon>Proisotominae</taxon>
        <taxon>Folsomia</taxon>
    </lineage>
</organism>
<name>A0A226E8E8_FOLCA</name>
<feature type="compositionally biased region" description="Low complexity" evidence="7">
    <location>
        <begin position="1263"/>
        <end position="1276"/>
    </location>
</feature>
<keyword evidence="3 8" id="KW-1133">Transmembrane helix</keyword>
<feature type="signal peptide" evidence="9">
    <location>
        <begin position="1"/>
        <end position="23"/>
    </location>
</feature>
<dbReference type="SMART" id="SM00723">
    <property type="entry name" value="AMOP"/>
    <property type="match status" value="1"/>
</dbReference>
<evidence type="ECO:0000313" key="14">
    <source>
        <dbReference type="EMBL" id="OXA52946.1"/>
    </source>
</evidence>
<evidence type="ECO:0000259" key="12">
    <source>
        <dbReference type="PROSITE" id="PS51220"/>
    </source>
</evidence>
<feature type="transmembrane region" description="Helical" evidence="8">
    <location>
        <begin position="1126"/>
        <end position="1147"/>
    </location>
</feature>
<evidence type="ECO:0000256" key="3">
    <source>
        <dbReference type="ARBA" id="ARBA00022989"/>
    </source>
</evidence>
<evidence type="ECO:0000256" key="9">
    <source>
        <dbReference type="SAM" id="SignalP"/>
    </source>
</evidence>
<dbReference type="InterPro" id="IPR000436">
    <property type="entry name" value="Sushi_SCR_CCP_dom"/>
</dbReference>
<evidence type="ECO:0000256" key="5">
    <source>
        <dbReference type="ARBA" id="ARBA00023157"/>
    </source>
</evidence>
<dbReference type="InterPro" id="IPR005533">
    <property type="entry name" value="AMOP_dom"/>
</dbReference>
<dbReference type="SMART" id="SM00216">
    <property type="entry name" value="VWD"/>
    <property type="match status" value="1"/>
</dbReference>
<dbReference type="InterPro" id="IPR013783">
    <property type="entry name" value="Ig-like_fold"/>
</dbReference>
<dbReference type="Gene3D" id="2.10.70.10">
    <property type="entry name" value="Complement Module, domain 1"/>
    <property type="match status" value="1"/>
</dbReference>
<dbReference type="InterPro" id="IPR056619">
    <property type="entry name" value="C8-3_MUC4"/>
</dbReference>
<dbReference type="InterPro" id="IPR003886">
    <property type="entry name" value="NIDO_dom"/>
</dbReference>
<protein>
    <submittedName>
        <fullName evidence="14">Protein mesh</fullName>
    </submittedName>
</protein>